<proteinExistence type="predicted"/>
<organism evidence="3 4">
    <name type="scientific">Hymenobacter citatus</name>
    <dbReference type="NCBI Taxonomy" id="2763506"/>
    <lineage>
        <taxon>Bacteria</taxon>
        <taxon>Pseudomonadati</taxon>
        <taxon>Bacteroidota</taxon>
        <taxon>Cytophagia</taxon>
        <taxon>Cytophagales</taxon>
        <taxon>Hymenobacteraceae</taxon>
        <taxon>Hymenobacter</taxon>
    </lineage>
</organism>
<dbReference type="Pfam" id="PF00932">
    <property type="entry name" value="LTD"/>
    <property type="match status" value="1"/>
</dbReference>
<dbReference type="PROSITE" id="PS51841">
    <property type="entry name" value="LTD"/>
    <property type="match status" value="1"/>
</dbReference>
<dbReference type="InterPro" id="IPR001322">
    <property type="entry name" value="Lamin_tail_dom"/>
</dbReference>
<gene>
    <name evidence="3" type="ORF">H8B15_10220</name>
</gene>
<evidence type="ECO:0000313" key="3">
    <source>
        <dbReference type="EMBL" id="MBC6611300.1"/>
    </source>
</evidence>
<name>A0ABR7MJN3_9BACT</name>
<feature type="chain" id="PRO_5045046456" evidence="1">
    <location>
        <begin position="25"/>
        <end position="1009"/>
    </location>
</feature>
<dbReference type="Proteomes" id="UP000622017">
    <property type="component" value="Unassembled WGS sequence"/>
</dbReference>
<dbReference type="InterPro" id="IPR026444">
    <property type="entry name" value="Secre_tail"/>
</dbReference>
<dbReference type="InterPro" id="IPR036415">
    <property type="entry name" value="Lamin_tail_dom_sf"/>
</dbReference>
<evidence type="ECO:0000259" key="2">
    <source>
        <dbReference type="PROSITE" id="PS51841"/>
    </source>
</evidence>
<accession>A0ABR7MJN3</accession>
<reference evidence="3 4" key="1">
    <citation type="submission" date="2020-08" db="EMBL/GenBank/DDBJ databases">
        <title>Hymenobacter sp.</title>
        <authorList>
            <person name="Kim M.K."/>
        </authorList>
    </citation>
    <scope>NUCLEOTIDE SEQUENCE [LARGE SCALE GENOMIC DNA]</scope>
    <source>
        <strain evidence="3 4">BT507</strain>
    </source>
</reference>
<dbReference type="EMBL" id="JACSCY010000006">
    <property type="protein sequence ID" value="MBC6611300.1"/>
    <property type="molecule type" value="Genomic_DNA"/>
</dbReference>
<sequence length="1009" mass="102906">MNICVKRRSYLFSKVCFIVGGLFATVAMRGQAQQAGSARPAVSSSIVISQVYGAGGNSGATYRNDFVELFNRSNTTVDLSGWTVQYAASTSTFSASLSLTGSIAPGRYYLIQLASGGTIGADLPAPDAMGQISMAGTAGKVALANSAMIVTGPTGANVVDFVGYGSTANDYEGTLPTLAPSATLSVSRGSNGCTDTDNNRTDFTTGTPAPRNSSVPANNCGAALTAVPSTLTNFVTTTGIDSDEQSYTLTGSSLSNAATITAPAGYAVALASGGPYTTSVATGAPVGGNLTATVYVVLRSATAGTVAGTITNTSGTTSAGVVVSGAANAPVTNTQTVRWDGGAGTNFWFDAANWSNDAVPGATTDVVLDHTFVAASYKVLLQSAATTTVTIEPSVSIQSLVVNPGGGEPIGFEIPALNTNGSALTLMRSAANEVALAIYNKGTVTNSAGPNSNSAGAALTVAGTNPTVYIYNGGTYQHYTNRGHATVVENLAPVTGTEAGRWEFRVTNTSSSALSLSKRSYPTLVLRANPAATGSITSYTGSGTALTIRGDLVIEPGVVFAPNVTGELKIAGNLNIQGAMRFAPTNTGAPATGQLVLNGVLPQTISGATLGAVGTDSYLSAGVTLQINNPNGVLLATPVMVNGTLQLTAGPLITTIVNPLTMAIGAAINGGAVESFINGPMSYVANGAGSLRFPLGRVGLRGSVYRPLVLNITKLAYPTTFTATQVEEGGIGSLSGGLTRVSRVRYFEITPTPAPAAGDFAGTVTVSYGDDDFVNAPEAGSLVVAKNNNNVWSNIGRSAYTGTASSGTVTSGEFTSFSWFALASTSPLISQNPLPVELTSFTAQRCATGALLRWTTATELNNAQFEVWRSTNGNTFALVGSLPGHSATTHTQTYQYLDNTLGGEAASYRLRQIDTDGQAADAPVRSVAALSLEKPGFFFPNPIGEQLTLHLAAAATFRVIDGAGQVVYTGHAAAGTTTHSLAALPAGLYTLEIQCAGQDVVRHKLLIVK</sequence>
<keyword evidence="1" id="KW-0732">Signal</keyword>
<dbReference type="NCBIfam" id="TIGR04183">
    <property type="entry name" value="Por_Secre_tail"/>
    <property type="match status" value="1"/>
</dbReference>
<evidence type="ECO:0000256" key="1">
    <source>
        <dbReference type="SAM" id="SignalP"/>
    </source>
</evidence>
<keyword evidence="4" id="KW-1185">Reference proteome</keyword>
<feature type="domain" description="LTD" evidence="2">
    <location>
        <begin position="38"/>
        <end position="166"/>
    </location>
</feature>
<dbReference type="SUPFAM" id="SSF74853">
    <property type="entry name" value="Lamin A/C globular tail domain"/>
    <property type="match status" value="1"/>
</dbReference>
<comment type="caution">
    <text evidence="3">The sequence shown here is derived from an EMBL/GenBank/DDBJ whole genome shotgun (WGS) entry which is preliminary data.</text>
</comment>
<dbReference type="RefSeq" id="WP_187319585.1">
    <property type="nucleotide sequence ID" value="NZ_JACSCY010000006.1"/>
</dbReference>
<evidence type="ECO:0000313" key="4">
    <source>
        <dbReference type="Proteomes" id="UP000622017"/>
    </source>
</evidence>
<feature type="signal peptide" evidence="1">
    <location>
        <begin position="1"/>
        <end position="24"/>
    </location>
</feature>
<protein>
    <submittedName>
        <fullName evidence="3">Lamin tail domain-containing protein</fullName>
    </submittedName>
</protein>